<dbReference type="GO" id="GO:0005886">
    <property type="term" value="C:plasma membrane"/>
    <property type="evidence" value="ECO:0007669"/>
    <property type="project" value="UniProtKB-SubCell"/>
</dbReference>
<evidence type="ECO:0000256" key="9">
    <source>
        <dbReference type="ARBA" id="ARBA00022989"/>
    </source>
</evidence>
<comment type="caution">
    <text evidence="14">The sequence shown here is derived from an EMBL/GenBank/DDBJ whole genome shotgun (WGS) entry which is preliminary data.</text>
</comment>
<keyword evidence="10" id="KW-0482">Metalloprotease</keyword>
<dbReference type="GO" id="GO:0006508">
    <property type="term" value="P:proteolysis"/>
    <property type="evidence" value="ECO:0007669"/>
    <property type="project" value="UniProtKB-KW"/>
</dbReference>
<reference evidence="14 15" key="2">
    <citation type="submission" date="2018-06" db="EMBL/GenBank/DDBJ databases">
        <title>Metagenomic assembly of (sub)arctic Cyanobacteria and their associated microbiome from non-axenic cultures.</title>
        <authorList>
            <person name="Baurain D."/>
        </authorList>
    </citation>
    <scope>NUCLEOTIDE SEQUENCE [LARGE SCALE GENOMIC DNA]</scope>
    <source>
        <strain evidence="14">ULC066bin1</strain>
    </source>
</reference>
<evidence type="ECO:0000256" key="5">
    <source>
        <dbReference type="ARBA" id="ARBA00022692"/>
    </source>
</evidence>
<keyword evidence="11 12" id="KW-0472">Membrane</keyword>
<organism evidence="14 15">
    <name type="scientific">Pseudanabaena frigida</name>
    <dbReference type="NCBI Taxonomy" id="945775"/>
    <lineage>
        <taxon>Bacteria</taxon>
        <taxon>Bacillati</taxon>
        <taxon>Cyanobacteriota</taxon>
        <taxon>Cyanophyceae</taxon>
        <taxon>Pseudanabaenales</taxon>
        <taxon>Pseudanabaenaceae</taxon>
        <taxon>Pseudanabaena</taxon>
    </lineage>
</organism>
<keyword evidence="9 12" id="KW-1133">Transmembrane helix</keyword>
<feature type="transmembrane region" description="Helical" evidence="12">
    <location>
        <begin position="314"/>
        <end position="337"/>
    </location>
</feature>
<keyword evidence="3" id="KW-1003">Cell membrane</keyword>
<dbReference type="Proteomes" id="UP000249467">
    <property type="component" value="Unassembled WGS sequence"/>
</dbReference>
<dbReference type="PANTHER" id="PTHR43221:SF1">
    <property type="entry name" value="PROTEASE HTPX"/>
    <property type="match status" value="1"/>
</dbReference>
<reference evidence="14 15" key="1">
    <citation type="submission" date="2018-04" db="EMBL/GenBank/DDBJ databases">
        <authorList>
            <person name="Go L.Y."/>
            <person name="Mitchell J.A."/>
        </authorList>
    </citation>
    <scope>NUCLEOTIDE SEQUENCE [LARGE SCALE GENOMIC DNA]</scope>
    <source>
        <strain evidence="14">ULC066bin1</strain>
    </source>
</reference>
<evidence type="ECO:0000256" key="12">
    <source>
        <dbReference type="SAM" id="Phobius"/>
    </source>
</evidence>
<comment type="subcellular location">
    <subcellularLocation>
        <location evidence="2">Cell membrane</location>
        <topology evidence="2">Multi-pass membrane protein</topology>
    </subcellularLocation>
</comment>
<evidence type="ECO:0000256" key="11">
    <source>
        <dbReference type="ARBA" id="ARBA00023136"/>
    </source>
</evidence>
<dbReference type="EMBL" id="QBML01000014">
    <property type="protein sequence ID" value="PZO40593.1"/>
    <property type="molecule type" value="Genomic_DNA"/>
</dbReference>
<protein>
    <submittedName>
        <fullName evidence="14">Zn-dependent protease with chaperone function</fullName>
    </submittedName>
</protein>
<evidence type="ECO:0000256" key="7">
    <source>
        <dbReference type="ARBA" id="ARBA00022801"/>
    </source>
</evidence>
<evidence type="ECO:0000256" key="8">
    <source>
        <dbReference type="ARBA" id="ARBA00022833"/>
    </source>
</evidence>
<keyword evidence="5 12" id="KW-0812">Transmembrane</keyword>
<accession>A0A2W4W639</accession>
<dbReference type="GO" id="GO:0046872">
    <property type="term" value="F:metal ion binding"/>
    <property type="evidence" value="ECO:0007669"/>
    <property type="project" value="UniProtKB-KW"/>
</dbReference>
<dbReference type="Gene3D" id="3.30.2010.10">
    <property type="entry name" value="Metalloproteases ('zincins'), catalytic domain"/>
    <property type="match status" value="1"/>
</dbReference>
<feature type="transmembrane region" description="Helical" evidence="12">
    <location>
        <begin position="125"/>
        <end position="147"/>
    </location>
</feature>
<evidence type="ECO:0000313" key="14">
    <source>
        <dbReference type="EMBL" id="PZO40593.1"/>
    </source>
</evidence>
<evidence type="ECO:0000256" key="6">
    <source>
        <dbReference type="ARBA" id="ARBA00022723"/>
    </source>
</evidence>
<dbReference type="InterPro" id="IPR050083">
    <property type="entry name" value="HtpX_protease"/>
</dbReference>
<feature type="transmembrane region" description="Helical" evidence="12">
    <location>
        <begin position="662"/>
        <end position="681"/>
    </location>
</feature>
<dbReference type="PANTHER" id="PTHR43221">
    <property type="entry name" value="PROTEASE HTPX"/>
    <property type="match status" value="1"/>
</dbReference>
<sequence>MSLKAGKAALLRKHYTEAIAILTEYSQDSTDKTAKDYVQAQIWLVSAYKKTGRADKAIAICEQLENSSDPQLQEWAQKSLLTLRAVLDTPDDDRIKRNEDVASVIKSNPRRYRKKNVALDLPSRYTYFLIAAIVLTILLVIGLQFLIGLGISRFFTDYFSEAWLKTTAVVTAVFSILLFFMSPWIIDITQKQYHRIQWITLADLDEKSPESVEIIEDFCEKYNIFVPRLGWIEDDAPVAFTYGVISNSARIVVSRGLFDCLDDDEIAAVYAYQLGRIRNKSFAVLTFVSAPVQVLYYIYVLLSRQSYRAKSAKQFWQIAATFANAIYSISNYLLVWLSHASTIVSDRFASEITGNPNALARSLPKMARQMLPYNQPAMPTNRLLESTRAIGICDRQTMTAIGLAMEIAHSGQTDLDPYRVFLWELFNPWRRWLEVHSTHPLVGKRLRFLSTYSKQLGLLTEYDFAELLKEEKKLNQKRLYQNFWRDLSIQISPVVGVLIAIVAAMLLSQLYNRWLWLSFSLIGLGLGFMFQGSLRYPDFRRVADTDLVSLLIDPYTSYVQGVPVQIPGELLGYGTDEFYIGYSLRIEDQGGLAFLNYIPNFRQWIIDPSNTIKNLEMLCDRSVIASGWFRRGKFPIIDLSTLQPIMEDRPKQRASLISYHQFWNNIGSSILVLLGLAILLLTSRVF</sequence>
<feature type="transmembrane region" description="Helical" evidence="12">
    <location>
        <begin position="282"/>
        <end position="302"/>
    </location>
</feature>
<dbReference type="GO" id="GO:0004222">
    <property type="term" value="F:metalloendopeptidase activity"/>
    <property type="evidence" value="ECO:0007669"/>
    <property type="project" value="InterPro"/>
</dbReference>
<evidence type="ECO:0000256" key="1">
    <source>
        <dbReference type="ARBA" id="ARBA00001947"/>
    </source>
</evidence>
<evidence type="ECO:0000256" key="3">
    <source>
        <dbReference type="ARBA" id="ARBA00022475"/>
    </source>
</evidence>
<keyword evidence="4 14" id="KW-0645">Protease</keyword>
<feature type="transmembrane region" description="Helical" evidence="12">
    <location>
        <begin position="487"/>
        <end position="508"/>
    </location>
</feature>
<keyword evidence="7" id="KW-0378">Hydrolase</keyword>
<feature type="transmembrane region" description="Helical" evidence="12">
    <location>
        <begin position="167"/>
        <end position="186"/>
    </location>
</feature>
<feature type="transmembrane region" description="Helical" evidence="12">
    <location>
        <begin position="514"/>
        <end position="531"/>
    </location>
</feature>
<dbReference type="Pfam" id="PF01435">
    <property type="entry name" value="Peptidase_M48"/>
    <property type="match status" value="1"/>
</dbReference>
<dbReference type="AlphaFoldDB" id="A0A2W4W639"/>
<evidence type="ECO:0000259" key="13">
    <source>
        <dbReference type="Pfam" id="PF01435"/>
    </source>
</evidence>
<keyword evidence="6" id="KW-0479">Metal-binding</keyword>
<name>A0A2W4W639_9CYAN</name>
<evidence type="ECO:0000313" key="15">
    <source>
        <dbReference type="Proteomes" id="UP000249467"/>
    </source>
</evidence>
<evidence type="ECO:0000256" key="4">
    <source>
        <dbReference type="ARBA" id="ARBA00022670"/>
    </source>
</evidence>
<keyword evidence="8" id="KW-0862">Zinc</keyword>
<gene>
    <name evidence="14" type="ORF">DCF19_11920</name>
</gene>
<feature type="domain" description="Peptidase M48" evidence="13">
    <location>
        <begin position="232"/>
        <end position="451"/>
    </location>
</feature>
<evidence type="ECO:0000256" key="10">
    <source>
        <dbReference type="ARBA" id="ARBA00023049"/>
    </source>
</evidence>
<dbReference type="InterPro" id="IPR001915">
    <property type="entry name" value="Peptidase_M48"/>
</dbReference>
<comment type="cofactor">
    <cofactor evidence="1">
        <name>Zn(2+)</name>
        <dbReference type="ChEBI" id="CHEBI:29105"/>
    </cofactor>
</comment>
<proteinExistence type="predicted"/>
<evidence type="ECO:0000256" key="2">
    <source>
        <dbReference type="ARBA" id="ARBA00004651"/>
    </source>
</evidence>